<evidence type="ECO:0008006" key="5">
    <source>
        <dbReference type="Google" id="ProtNLM"/>
    </source>
</evidence>
<dbReference type="InterPro" id="IPR006624">
    <property type="entry name" value="Beta-propeller_rpt_TECPR"/>
</dbReference>
<organism evidence="3 4">
    <name type="scientific">Gasterosteus aculeatus aculeatus</name>
    <name type="common">three-spined stickleback</name>
    <dbReference type="NCBI Taxonomy" id="481459"/>
    <lineage>
        <taxon>Eukaryota</taxon>
        <taxon>Metazoa</taxon>
        <taxon>Chordata</taxon>
        <taxon>Craniata</taxon>
        <taxon>Vertebrata</taxon>
        <taxon>Euteleostomi</taxon>
        <taxon>Actinopterygii</taxon>
        <taxon>Neopterygii</taxon>
        <taxon>Teleostei</taxon>
        <taxon>Neoteleostei</taxon>
        <taxon>Acanthomorphata</taxon>
        <taxon>Eupercaria</taxon>
        <taxon>Perciformes</taxon>
        <taxon>Cottioidei</taxon>
        <taxon>Gasterosteales</taxon>
        <taxon>Gasterosteidae</taxon>
        <taxon>Gasterosteus</taxon>
    </lineage>
</organism>
<evidence type="ECO:0000313" key="3">
    <source>
        <dbReference type="Ensembl" id="ENSGACP00000066690.1"/>
    </source>
</evidence>
<comment type="similarity">
    <text evidence="2">Belongs to the tectonin family.</text>
</comment>
<keyword evidence="4" id="KW-1185">Reference proteome</keyword>
<reference evidence="3" key="3">
    <citation type="submission" date="2025-09" db="UniProtKB">
        <authorList>
            <consortium name="Ensembl"/>
        </authorList>
    </citation>
    <scope>IDENTIFICATION</scope>
</reference>
<name>A0AAQ4RUJ2_GASAC</name>
<dbReference type="AlphaFoldDB" id="A0AAQ4RUJ2"/>
<dbReference type="InterPro" id="IPR051513">
    <property type="entry name" value="Tectonin_beta-prop"/>
</dbReference>
<reference evidence="3 4" key="1">
    <citation type="journal article" date="2021" name="G3 (Bethesda)">
        <title>Improved contiguity of the threespine stickleback genome using long-read sequencing.</title>
        <authorList>
            <person name="Nath S."/>
            <person name="Shaw D.E."/>
            <person name="White M.A."/>
        </authorList>
    </citation>
    <scope>NUCLEOTIDE SEQUENCE [LARGE SCALE GENOMIC DNA]</scope>
    <source>
        <strain evidence="3 4">Lake Benthic</strain>
    </source>
</reference>
<reference evidence="3" key="2">
    <citation type="submission" date="2025-08" db="UniProtKB">
        <authorList>
            <consortium name="Ensembl"/>
        </authorList>
    </citation>
    <scope>IDENTIFICATION</scope>
</reference>
<accession>A0AAQ4RUJ2</accession>
<dbReference type="GeneTree" id="ENSGT00510000047886"/>
<dbReference type="PANTHER" id="PTHR23250:SF3">
    <property type="entry name" value="FISH-EGG LECTIN-LIKE ISOFORM X1-RELATED"/>
    <property type="match status" value="1"/>
</dbReference>
<dbReference type="SMART" id="SM00706">
    <property type="entry name" value="TECPR"/>
    <property type="match status" value="3"/>
</dbReference>
<dbReference type="Ensembl" id="ENSGACT00000048884.1">
    <property type="protein sequence ID" value="ENSGACP00000066690.1"/>
    <property type="gene ID" value="ENSGACG00000019470.2"/>
</dbReference>
<keyword evidence="1" id="KW-0430">Lectin</keyword>
<dbReference type="Proteomes" id="UP000007635">
    <property type="component" value="Chromosome IV"/>
</dbReference>
<evidence type="ECO:0000313" key="4">
    <source>
        <dbReference type="Proteomes" id="UP000007635"/>
    </source>
</evidence>
<proteinExistence type="inferred from homology"/>
<evidence type="ECO:0000256" key="2">
    <source>
        <dbReference type="ARBA" id="ARBA00038331"/>
    </source>
</evidence>
<dbReference type="GO" id="GO:0030246">
    <property type="term" value="F:carbohydrate binding"/>
    <property type="evidence" value="ECO:0007669"/>
    <property type="project" value="UniProtKB-KW"/>
</dbReference>
<evidence type="ECO:0000256" key="1">
    <source>
        <dbReference type="ARBA" id="ARBA00022734"/>
    </source>
</evidence>
<dbReference type="Pfam" id="PF19193">
    <property type="entry name" value="Tectonin"/>
    <property type="match status" value="1"/>
</dbReference>
<dbReference type="PANTHER" id="PTHR23250">
    <property type="entry name" value="DYSFERLIN-RELATED"/>
    <property type="match status" value="1"/>
</dbReference>
<protein>
    <recommendedName>
        <fullName evidence="5">Fish-egg lectin-like</fullName>
    </recommendedName>
</protein>
<sequence>MPPKNKILYYYTYYIYIHLCKCGFIDKMKGVVAFLLGIGYLAITDAPRLNNVLQVDAGLGKVVVRDAHSNAYFLTGLNWNRLSTIRLKHVTVGPAGLWGVGINNKVHKYVAGTFKPSTGLSMLQVDAGHDQVVGVSPSSIAYCLNSRITLSYRGVGSLSWRSLSRRLKYSSCGPLGCWGVDTNDRVLFTQNVKPSTCSPSGWRMLPGSLTMIEVGTDGRVFGVNKQGNVYERTGISTARPFGLNWVHIPMCMAMRHVSYDLGKPWVVSKSGLIMHCSS</sequence>